<dbReference type="Pfam" id="PF04686">
    <property type="entry name" value="SsgA"/>
    <property type="match status" value="1"/>
</dbReference>
<accession>A0ABW5HS52</accession>
<sequence>MNENRRLPYSAANASDNAVVARELVFDLMAGCMTPVPLRATLRYETSDPYAIFMEFDTVEAPRSIQWIFARSLLASGLHSPAGLGDIRIRPSEENPKAVLVELDSPAGYAVLRAPVSGVREFLDRTYEVVPWGSESLWADFDLELARLSAD</sequence>
<dbReference type="InterPro" id="IPR038658">
    <property type="entry name" value="SsgB_sf"/>
</dbReference>
<keyword evidence="8" id="KW-1185">Reference proteome</keyword>
<comment type="subcellular location">
    <subcellularLocation>
        <location evidence="1">Cell septum</location>
    </subcellularLocation>
</comment>
<comment type="caution">
    <text evidence="7">The sequence shown here is derived from an EMBL/GenBank/DDBJ whole genome shotgun (WGS) entry which is preliminary data.</text>
</comment>
<evidence type="ECO:0000256" key="3">
    <source>
        <dbReference type="ARBA" id="ARBA00022618"/>
    </source>
</evidence>
<name>A0ABW5HS52_9PSEU</name>
<evidence type="ECO:0000256" key="1">
    <source>
        <dbReference type="ARBA" id="ARBA00004431"/>
    </source>
</evidence>
<keyword evidence="4" id="KW-0749">Sporulation</keyword>
<dbReference type="EMBL" id="JBHUKQ010000004">
    <property type="protein sequence ID" value="MFD2479639.1"/>
    <property type="molecule type" value="Genomic_DNA"/>
</dbReference>
<evidence type="ECO:0000313" key="8">
    <source>
        <dbReference type="Proteomes" id="UP001597542"/>
    </source>
</evidence>
<evidence type="ECO:0000256" key="5">
    <source>
        <dbReference type="ARBA" id="ARBA00023210"/>
    </source>
</evidence>
<evidence type="ECO:0000256" key="2">
    <source>
        <dbReference type="ARBA" id="ARBA00009323"/>
    </source>
</evidence>
<evidence type="ECO:0000256" key="6">
    <source>
        <dbReference type="ARBA" id="ARBA00023306"/>
    </source>
</evidence>
<dbReference type="Gene3D" id="2.30.31.20">
    <property type="entry name" value="Sporulation-specific cell division protein SsgB"/>
    <property type="match status" value="1"/>
</dbReference>
<evidence type="ECO:0000256" key="4">
    <source>
        <dbReference type="ARBA" id="ARBA00022969"/>
    </source>
</evidence>
<reference evidence="8" key="1">
    <citation type="journal article" date="2019" name="Int. J. Syst. Evol. Microbiol.">
        <title>The Global Catalogue of Microorganisms (GCM) 10K type strain sequencing project: providing services to taxonomists for standard genome sequencing and annotation.</title>
        <authorList>
            <consortium name="The Broad Institute Genomics Platform"/>
            <consortium name="The Broad Institute Genome Sequencing Center for Infectious Disease"/>
            <person name="Wu L."/>
            <person name="Ma J."/>
        </authorList>
    </citation>
    <scope>NUCLEOTIDE SEQUENCE [LARGE SCALE GENOMIC DNA]</scope>
    <source>
        <strain evidence="8">CGMCC 4.7638</strain>
    </source>
</reference>
<comment type="similarity">
    <text evidence="2">Belongs to the SsgA family.</text>
</comment>
<evidence type="ECO:0000313" key="7">
    <source>
        <dbReference type="EMBL" id="MFD2479639.1"/>
    </source>
</evidence>
<keyword evidence="6" id="KW-0131">Cell cycle</keyword>
<proteinExistence type="inferred from homology"/>
<dbReference type="RefSeq" id="WP_377926000.1">
    <property type="nucleotide sequence ID" value="NZ_BAAAHV010000013.1"/>
</dbReference>
<protein>
    <submittedName>
        <fullName evidence="7">SsgA family sporulation/cell division regulator</fullName>
    </submittedName>
</protein>
<organism evidence="7 8">
    <name type="scientific">Amycolatopsis albidoflavus</name>
    <dbReference type="NCBI Taxonomy" id="102226"/>
    <lineage>
        <taxon>Bacteria</taxon>
        <taxon>Bacillati</taxon>
        <taxon>Actinomycetota</taxon>
        <taxon>Actinomycetes</taxon>
        <taxon>Pseudonocardiales</taxon>
        <taxon>Pseudonocardiaceae</taxon>
        <taxon>Amycolatopsis</taxon>
    </lineage>
</organism>
<dbReference type="Proteomes" id="UP001597542">
    <property type="component" value="Unassembled WGS sequence"/>
</dbReference>
<gene>
    <name evidence="7" type="ORF">ACFSUT_05100</name>
</gene>
<keyword evidence="5" id="KW-0717">Septation</keyword>
<keyword evidence="3" id="KW-0132">Cell division</keyword>
<dbReference type="InterPro" id="IPR006776">
    <property type="entry name" value="SsgB"/>
</dbReference>